<protein>
    <submittedName>
        <fullName evidence="2">CRAL-TRIO domain-containing protein</fullName>
    </submittedName>
</protein>
<reference evidence="3" key="1">
    <citation type="submission" date="2017-01" db="EMBL/GenBank/DDBJ databases">
        <authorList>
            <person name="Wang Y."/>
            <person name="White M."/>
            <person name="Kvist S."/>
            <person name="Moncalvo J.-M."/>
        </authorList>
    </citation>
    <scope>NUCLEOTIDE SEQUENCE [LARGE SCALE GENOMIC DNA]</scope>
    <source>
        <strain evidence="3">COL-18-3</strain>
    </source>
</reference>
<dbReference type="InterPro" id="IPR036865">
    <property type="entry name" value="CRAL-TRIO_dom_sf"/>
</dbReference>
<dbReference type="Pfam" id="PF00650">
    <property type="entry name" value="CRAL_TRIO"/>
    <property type="match status" value="1"/>
</dbReference>
<dbReference type="OrthoDB" id="43460at2759"/>
<dbReference type="AlphaFoldDB" id="A0A1R1PTI1"/>
<dbReference type="InterPro" id="IPR052432">
    <property type="entry name" value="PITP/CRAL-TRIO"/>
</dbReference>
<dbReference type="InterPro" id="IPR036273">
    <property type="entry name" value="CRAL/TRIO_N_dom_sf"/>
</dbReference>
<organism evidence="2 3">
    <name type="scientific">Zancudomyces culisetae</name>
    <name type="common">Gut fungus</name>
    <name type="synonym">Smittium culisetae</name>
    <dbReference type="NCBI Taxonomy" id="1213189"/>
    <lineage>
        <taxon>Eukaryota</taxon>
        <taxon>Fungi</taxon>
        <taxon>Fungi incertae sedis</taxon>
        <taxon>Zoopagomycota</taxon>
        <taxon>Kickxellomycotina</taxon>
        <taxon>Harpellomycetes</taxon>
        <taxon>Harpellales</taxon>
        <taxon>Legeriomycetaceae</taxon>
        <taxon>Zancudomyces</taxon>
    </lineage>
</organism>
<dbReference type="PANTHER" id="PTHR46590:SF1">
    <property type="entry name" value="PHOSPHATIDYLINOSITOL TRANSFER PROTEIN CSR1"/>
    <property type="match status" value="1"/>
</dbReference>
<name>A0A1R1PTI1_ZANCU</name>
<dbReference type="SUPFAM" id="SSF52087">
    <property type="entry name" value="CRAL/TRIO domain"/>
    <property type="match status" value="1"/>
</dbReference>
<proteinExistence type="predicted"/>
<keyword evidence="3" id="KW-1185">Reference proteome</keyword>
<evidence type="ECO:0000313" key="2">
    <source>
        <dbReference type="EMBL" id="OMH84257.1"/>
    </source>
</evidence>
<dbReference type="PROSITE" id="PS50191">
    <property type="entry name" value="CRAL_TRIO"/>
    <property type="match status" value="1"/>
</dbReference>
<accession>A0A1R1PTI1</accession>
<dbReference type="InterPro" id="IPR011074">
    <property type="entry name" value="CRAL/TRIO_N_dom"/>
</dbReference>
<evidence type="ECO:0000313" key="3">
    <source>
        <dbReference type="Proteomes" id="UP000188320"/>
    </source>
</evidence>
<dbReference type="InterPro" id="IPR001251">
    <property type="entry name" value="CRAL-TRIO_dom"/>
</dbReference>
<feature type="domain" description="CRAL-TRIO" evidence="1">
    <location>
        <begin position="171"/>
        <end position="328"/>
    </location>
</feature>
<gene>
    <name evidence="2" type="ORF">AX774_g2223</name>
</gene>
<dbReference type="EMBL" id="LSSK01000226">
    <property type="protein sequence ID" value="OMH84257.1"/>
    <property type="molecule type" value="Genomic_DNA"/>
</dbReference>
<evidence type="ECO:0000259" key="1">
    <source>
        <dbReference type="PROSITE" id="PS50191"/>
    </source>
</evidence>
<dbReference type="SUPFAM" id="SSF46938">
    <property type="entry name" value="CRAL/TRIO N-terminal domain"/>
    <property type="match status" value="1"/>
</dbReference>
<sequence length="413" mass="48795">MTKKERKNSTKNNSEEVDILEQYVNMYPDTNVYIKNIDRSKKSKIAEFLEILYRYIDADTIINRLDHEGYKFGMVECLENHSHKQKEYGQVVQEAMPKSAMPPEYESDEMVSVKDAFYEYVVNDSPDSVILRYLREADWDADLAMNRLLDTLAWRTKSKIDELNWYGESIANLRYMQRGVAIINGRDKLGRPIVYINLSRIYPSEQTLLANLAGTILTMERARSYLTRDIQKVCLIVDVKEMSSKNYDITYYRLFLRFLCNYYPECLGAVLVYSESWLFRGVWLVAKNYIHANVVAKVRFVKNFKELSLYIDKEELLEKYGGENSYDFKYVIPTEDENVHMYDRKGAEEVKNKYIDSLSTYLDNLKRWASEEYDTDEEENAMDRLEAEVVDFLEVNRTYKKYIVAKTIKERVL</sequence>
<dbReference type="PANTHER" id="PTHR46590">
    <property type="entry name" value="PHOSPHATIDYLINOSITOL TRANSFER PROTEIN CSR1-RELATED"/>
    <property type="match status" value="1"/>
</dbReference>
<dbReference type="CDD" id="cd00170">
    <property type="entry name" value="SEC14"/>
    <property type="match status" value="1"/>
</dbReference>
<dbReference type="Proteomes" id="UP000188320">
    <property type="component" value="Unassembled WGS sequence"/>
</dbReference>
<comment type="caution">
    <text evidence="2">The sequence shown here is derived from an EMBL/GenBank/DDBJ whole genome shotgun (WGS) entry which is preliminary data.</text>
</comment>
<dbReference type="SMART" id="SM00516">
    <property type="entry name" value="SEC14"/>
    <property type="match status" value="1"/>
</dbReference>
<dbReference type="Gene3D" id="3.40.525.10">
    <property type="entry name" value="CRAL-TRIO lipid binding domain"/>
    <property type="match status" value="1"/>
</dbReference>
<dbReference type="Pfam" id="PF03765">
    <property type="entry name" value="CRAL_TRIO_N"/>
    <property type="match status" value="1"/>
</dbReference>